<dbReference type="RefSeq" id="WP_132537949.1">
    <property type="nucleotide sequence ID" value="NZ_SLWY01000001.1"/>
</dbReference>
<comment type="caution">
    <text evidence="15">The sequence shown here is derived from an EMBL/GenBank/DDBJ whole genome shotgun (WGS) entry which is preliminary data.</text>
</comment>
<dbReference type="Gene3D" id="1.20.990.10">
    <property type="entry name" value="NADPH-cytochrome p450 Reductase, Chain A, domain 3"/>
    <property type="match status" value="1"/>
</dbReference>
<keyword evidence="16" id="KW-1185">Reference proteome</keyword>
<comment type="cofactor">
    <cofactor evidence="11 12">
        <name>FAD</name>
        <dbReference type="ChEBI" id="CHEBI:57692"/>
    </cofactor>
    <text evidence="11 12">Binds 1 FAD per subunit.</text>
</comment>
<organism evidence="15 16">
    <name type="scientific">Plasticicumulans lactativorans</name>
    <dbReference type="NCBI Taxonomy" id="1133106"/>
    <lineage>
        <taxon>Bacteria</taxon>
        <taxon>Pseudomonadati</taxon>
        <taxon>Pseudomonadota</taxon>
        <taxon>Gammaproteobacteria</taxon>
        <taxon>Candidatus Competibacteraceae</taxon>
        <taxon>Plasticicumulans</taxon>
    </lineage>
</organism>
<feature type="binding site" evidence="12">
    <location>
        <begin position="428"/>
        <end position="431"/>
    </location>
    <ligand>
        <name>FAD</name>
        <dbReference type="ChEBI" id="CHEBI:57692"/>
    </ligand>
</feature>
<feature type="binding site" evidence="12">
    <location>
        <begin position="395"/>
        <end position="398"/>
    </location>
    <ligand>
        <name>FAD</name>
        <dbReference type="ChEBI" id="CHEBI:57692"/>
    </ligand>
</feature>
<evidence type="ECO:0000256" key="9">
    <source>
        <dbReference type="ARBA" id="ARBA00023192"/>
    </source>
</evidence>
<feature type="binding site" evidence="12">
    <location>
        <begin position="413"/>
        <end position="415"/>
    </location>
    <ligand>
        <name>FAD</name>
        <dbReference type="ChEBI" id="CHEBI:57692"/>
    </ligand>
</feature>
<dbReference type="OrthoDB" id="9816402at2"/>
<dbReference type="PRINTS" id="PR00369">
    <property type="entry name" value="FLAVODOXIN"/>
</dbReference>
<dbReference type="InterPro" id="IPR001094">
    <property type="entry name" value="Flavdoxin-like"/>
</dbReference>
<evidence type="ECO:0000256" key="7">
    <source>
        <dbReference type="ARBA" id="ARBA00022982"/>
    </source>
</evidence>
<dbReference type="PROSITE" id="PS51384">
    <property type="entry name" value="FAD_FR"/>
    <property type="match status" value="1"/>
</dbReference>
<dbReference type="Pfam" id="PF00175">
    <property type="entry name" value="NAD_binding_1"/>
    <property type="match status" value="1"/>
</dbReference>
<dbReference type="Gene3D" id="3.40.50.360">
    <property type="match status" value="1"/>
</dbReference>
<dbReference type="AlphaFoldDB" id="A0A4R2LFS0"/>
<dbReference type="SUPFAM" id="SSF52343">
    <property type="entry name" value="Ferredoxin reductase-like, C-terminal NADP-linked domain"/>
    <property type="match status" value="1"/>
</dbReference>
<evidence type="ECO:0000256" key="10">
    <source>
        <dbReference type="ARBA" id="ARBA00052219"/>
    </source>
</evidence>
<comment type="subunit">
    <text evidence="11">Alpha(8)-beta(8). The alpha component is a flavoprotein, the beta component is a hemoprotein.</text>
</comment>
<dbReference type="UniPathway" id="UPA00140">
    <property type="reaction ID" value="UER00207"/>
</dbReference>
<dbReference type="Proteomes" id="UP000295765">
    <property type="component" value="Unassembled WGS sequence"/>
</dbReference>
<dbReference type="InterPro" id="IPR039261">
    <property type="entry name" value="FNR_nucleotide-bd"/>
</dbReference>
<reference evidence="15 16" key="1">
    <citation type="submission" date="2019-03" db="EMBL/GenBank/DDBJ databases">
        <title>Genomic Encyclopedia of Type Strains, Phase IV (KMG-IV): sequencing the most valuable type-strain genomes for metagenomic binning, comparative biology and taxonomic classification.</title>
        <authorList>
            <person name="Goeker M."/>
        </authorList>
    </citation>
    <scope>NUCLEOTIDE SEQUENCE [LARGE SCALE GENOMIC DNA]</scope>
    <source>
        <strain evidence="15 16">DSM 25287</strain>
    </source>
</reference>
<keyword evidence="2 11" id="KW-0028">Amino-acid biosynthesis</keyword>
<keyword evidence="7 11" id="KW-0249">Electron transport</keyword>
<dbReference type="InterPro" id="IPR017927">
    <property type="entry name" value="FAD-bd_FR_type"/>
</dbReference>
<dbReference type="CDD" id="cd06199">
    <property type="entry name" value="SiR"/>
    <property type="match status" value="1"/>
</dbReference>
<dbReference type="Pfam" id="PF00667">
    <property type="entry name" value="FAD_binding_1"/>
    <property type="match status" value="1"/>
</dbReference>
<evidence type="ECO:0000256" key="4">
    <source>
        <dbReference type="ARBA" id="ARBA00022643"/>
    </source>
</evidence>
<dbReference type="GO" id="GO:0050660">
    <property type="term" value="F:flavin adenine dinucleotide binding"/>
    <property type="evidence" value="ECO:0007669"/>
    <property type="project" value="InterPro"/>
</dbReference>
<evidence type="ECO:0000256" key="12">
    <source>
        <dbReference type="PIRSR" id="PIRSR000207-1"/>
    </source>
</evidence>
<protein>
    <recommendedName>
        <fullName evidence="11">Sulfite reductase [NADPH] flavoprotein alpha-component</fullName>
        <shortName evidence="11">SiR-FP</shortName>
        <ecNumber evidence="11">1.8.1.2</ecNumber>
    </recommendedName>
</protein>
<evidence type="ECO:0000256" key="5">
    <source>
        <dbReference type="ARBA" id="ARBA00022827"/>
    </source>
</evidence>
<dbReference type="PIRSF" id="PIRSF000207">
    <property type="entry name" value="SiR-FP_CysJ"/>
    <property type="match status" value="1"/>
</dbReference>
<comment type="pathway">
    <text evidence="11">Sulfur metabolism; hydrogen sulfide biosynthesis; hydrogen sulfide from sulfite (NADPH route): step 1/1.</text>
</comment>
<dbReference type="GO" id="GO:0005829">
    <property type="term" value="C:cytosol"/>
    <property type="evidence" value="ECO:0007669"/>
    <property type="project" value="TreeGrafter"/>
</dbReference>
<evidence type="ECO:0000256" key="11">
    <source>
        <dbReference type="PIRNR" id="PIRNR000207"/>
    </source>
</evidence>
<comment type="catalytic activity">
    <reaction evidence="10 11">
        <text>hydrogen sulfide + 3 NADP(+) + 3 H2O = sulfite + 3 NADPH + 4 H(+)</text>
        <dbReference type="Rhea" id="RHEA:13801"/>
        <dbReference type="ChEBI" id="CHEBI:15377"/>
        <dbReference type="ChEBI" id="CHEBI:15378"/>
        <dbReference type="ChEBI" id="CHEBI:17359"/>
        <dbReference type="ChEBI" id="CHEBI:29919"/>
        <dbReference type="ChEBI" id="CHEBI:57783"/>
        <dbReference type="ChEBI" id="CHEBI:58349"/>
        <dbReference type="EC" id="1.8.1.2"/>
    </reaction>
</comment>
<evidence type="ECO:0000313" key="16">
    <source>
        <dbReference type="Proteomes" id="UP000295765"/>
    </source>
</evidence>
<feature type="domain" description="FAD-binding FR-type" evidence="14">
    <location>
        <begin position="240"/>
        <end position="457"/>
    </location>
</feature>
<comment type="cofactor">
    <cofactor evidence="11 12">
        <name>FMN</name>
        <dbReference type="ChEBI" id="CHEBI:58210"/>
    </cofactor>
    <text evidence="11 12">Binds 1 FMN per subunit.</text>
</comment>
<feature type="binding site" evidence="12">
    <location>
        <begin position="527"/>
        <end position="528"/>
    </location>
    <ligand>
        <name>NADP(+)</name>
        <dbReference type="ChEBI" id="CHEBI:58349"/>
    </ligand>
</feature>
<feature type="binding site" evidence="12">
    <location>
        <position position="610"/>
    </location>
    <ligand>
        <name>FAD</name>
        <dbReference type="ChEBI" id="CHEBI:57692"/>
    </ligand>
</feature>
<dbReference type="NCBIfam" id="TIGR01931">
    <property type="entry name" value="cysJ"/>
    <property type="match status" value="1"/>
</dbReference>
<feature type="binding site" evidence="12">
    <location>
        <begin position="124"/>
        <end position="127"/>
    </location>
    <ligand>
        <name>FMN</name>
        <dbReference type="ChEBI" id="CHEBI:58210"/>
    </ligand>
</feature>
<accession>A0A4R2LFS0</accession>
<dbReference type="EMBL" id="SLWY01000001">
    <property type="protein sequence ID" value="TCO83674.1"/>
    <property type="molecule type" value="Genomic_DNA"/>
</dbReference>
<dbReference type="PRINTS" id="PR00371">
    <property type="entry name" value="FPNCR"/>
</dbReference>
<sequence length="610" mass="65903">MANPPKLTEPVLSDAQWSTARALADGLDTERLHWLGGFFVGVAHGRGTVRADAVPASTVARAPAAAGSRHVTVLYGSETGNSAAVAQALAAQLGAHGHAVALLDMADCKPRQLGEMQDLLIVTSTYGDGDPPQPAAAFFEFIEGRKAPRLDAVRYAVLALGDSTYEHFCAAGRRLDARLQALGAERLQPRVDCDVDYEEAATAWRADVLQRLAATAAPAVAAAPGAPAGGASAPAPHDKHRPFAARVIDSLVLTGRGSSKEVRHLELSLAGSGLRYEPGDALGLLPQNDPALVRTVLDLAGLSDDAPVELKGQSLPLGQALATELDLVAVTPRFLEQWAQRSGAGELRQLSLPRYAAERTAFARSHHVVDVMRSHPAPGLDAAALVAALRPLQPRLYSIASSAAAVPDEVHLTVASVRYELHGQPRTGVASGYLAALGRPDAQVPVYVQPSRHFRLPADDVPIVMIGAGTGVAPYRAFLQEREVRGAAGRAWLFFGERRFRTDFLYQTEWQGWLRDGLLARMDVAFSRDAHHGAGKTYVWHRLLERSRELYAWLEEGAHVYVCGDAERLAPDVHRTLAEIVMQHGGRDLEAAHDYLRRLQDDHRYQRDVY</sequence>
<feature type="domain" description="Flavodoxin-like" evidence="13">
    <location>
        <begin position="71"/>
        <end position="209"/>
    </location>
</feature>
<keyword evidence="6 11" id="KW-0521">NADP</keyword>
<dbReference type="Gene3D" id="2.40.30.10">
    <property type="entry name" value="Translation factors"/>
    <property type="match status" value="1"/>
</dbReference>
<dbReference type="SUPFAM" id="SSF63380">
    <property type="entry name" value="Riboflavin synthase domain-like"/>
    <property type="match status" value="1"/>
</dbReference>
<feature type="binding site" evidence="12">
    <location>
        <begin position="160"/>
        <end position="169"/>
    </location>
    <ligand>
        <name>FMN</name>
        <dbReference type="ChEBI" id="CHEBI:58210"/>
    </ligand>
</feature>
<evidence type="ECO:0000259" key="13">
    <source>
        <dbReference type="PROSITE" id="PS50902"/>
    </source>
</evidence>
<feature type="binding site" evidence="12">
    <location>
        <position position="572"/>
    </location>
    <ligand>
        <name>NADP(+)</name>
        <dbReference type="ChEBI" id="CHEBI:58349"/>
    </ligand>
</feature>
<dbReference type="PROSITE" id="PS50902">
    <property type="entry name" value="FLAVODOXIN_LIKE"/>
    <property type="match status" value="1"/>
</dbReference>
<dbReference type="InterPro" id="IPR029039">
    <property type="entry name" value="Flavoprotein-like_sf"/>
</dbReference>
<evidence type="ECO:0000256" key="8">
    <source>
        <dbReference type="ARBA" id="ARBA00023002"/>
    </source>
</evidence>
<feature type="binding site" evidence="12">
    <location>
        <position position="419"/>
    </location>
    <ligand>
        <name>FAD</name>
        <dbReference type="ChEBI" id="CHEBI:57692"/>
    </ligand>
</feature>
<dbReference type="InterPro" id="IPR001433">
    <property type="entry name" value="OxRdtase_FAD/NAD-bd"/>
</dbReference>
<keyword evidence="4 11" id="KW-0288">FMN</keyword>
<gene>
    <name evidence="15" type="ORF">EV699_10158</name>
</gene>
<evidence type="ECO:0000256" key="1">
    <source>
        <dbReference type="ARBA" id="ARBA00022448"/>
    </source>
</evidence>
<keyword evidence="9 11" id="KW-0198">Cysteine biosynthesis</keyword>
<name>A0A4R2LFS0_9GAMM</name>
<evidence type="ECO:0000259" key="14">
    <source>
        <dbReference type="PROSITE" id="PS51384"/>
    </source>
</evidence>
<dbReference type="PANTHER" id="PTHR19384">
    <property type="entry name" value="NITRIC OXIDE SYNTHASE-RELATED"/>
    <property type="match status" value="1"/>
</dbReference>
<keyword evidence="8 11" id="KW-0560">Oxidoreductase</keyword>
<dbReference type="Gene3D" id="3.40.50.80">
    <property type="entry name" value="Nucleotide-binding domain of ferredoxin-NADP reductase (FNR) module"/>
    <property type="match status" value="1"/>
</dbReference>
<dbReference type="GO" id="GO:0004783">
    <property type="term" value="F:sulfite reductase (NADPH) activity"/>
    <property type="evidence" value="ECO:0007669"/>
    <property type="project" value="UniProtKB-EC"/>
</dbReference>
<proteinExistence type="predicted"/>
<dbReference type="GO" id="GO:0010181">
    <property type="term" value="F:FMN binding"/>
    <property type="evidence" value="ECO:0007669"/>
    <property type="project" value="InterPro"/>
</dbReference>
<evidence type="ECO:0000256" key="3">
    <source>
        <dbReference type="ARBA" id="ARBA00022630"/>
    </source>
</evidence>
<keyword evidence="3 11" id="KW-0285">Flavoprotein</keyword>
<evidence type="ECO:0000256" key="2">
    <source>
        <dbReference type="ARBA" id="ARBA00022605"/>
    </source>
</evidence>
<dbReference type="InterPro" id="IPR017938">
    <property type="entry name" value="Riboflavin_synthase-like_b-brl"/>
</dbReference>
<evidence type="ECO:0000256" key="6">
    <source>
        <dbReference type="ARBA" id="ARBA00022857"/>
    </source>
</evidence>
<dbReference type="InterPro" id="IPR008254">
    <property type="entry name" value="Flavodoxin/NO_synth"/>
</dbReference>
<comment type="function">
    <text evidence="11">Component of the sulfite reductase complex that catalyzes the 6-electron reduction of sulfite to sulfide. This is one of several activities required for the biosynthesis of L-cysteine from sulfate. The flavoprotein component catalyzes the electron flow from NADPH -&gt; FAD -&gt; FMN to the hemoprotein component.</text>
</comment>
<keyword evidence="1 11" id="KW-0813">Transport</keyword>
<dbReference type="InterPro" id="IPR010199">
    <property type="entry name" value="CysJ"/>
</dbReference>
<dbReference type="Pfam" id="PF00258">
    <property type="entry name" value="Flavodoxin_1"/>
    <property type="match status" value="1"/>
</dbReference>
<dbReference type="EC" id="1.8.1.2" evidence="11"/>
<dbReference type="SUPFAM" id="SSF52218">
    <property type="entry name" value="Flavoproteins"/>
    <property type="match status" value="1"/>
</dbReference>
<dbReference type="InterPro" id="IPR023173">
    <property type="entry name" value="NADPH_Cyt_P450_Rdtase_alpha"/>
</dbReference>
<dbReference type="PANTHER" id="PTHR19384:SF128">
    <property type="entry name" value="NADPH OXIDOREDUCTASE A"/>
    <property type="match status" value="1"/>
</dbReference>
<dbReference type="InterPro" id="IPR001709">
    <property type="entry name" value="Flavoprot_Pyr_Nucl_cyt_Rdtase"/>
</dbReference>
<keyword evidence="5 11" id="KW-0274">FAD</keyword>
<dbReference type="GO" id="GO:0070814">
    <property type="term" value="P:hydrogen sulfide biosynthetic process"/>
    <property type="evidence" value="ECO:0007669"/>
    <property type="project" value="UniProtKB-UniPathway"/>
</dbReference>
<dbReference type="InterPro" id="IPR003097">
    <property type="entry name" value="CysJ-like_FAD-binding"/>
</dbReference>
<dbReference type="FunFam" id="3.40.50.80:FF:000001">
    <property type="entry name" value="NADPH--cytochrome P450 reductase 1"/>
    <property type="match status" value="1"/>
</dbReference>
<dbReference type="GO" id="GO:0019344">
    <property type="term" value="P:cysteine biosynthetic process"/>
    <property type="evidence" value="ECO:0007669"/>
    <property type="project" value="UniProtKB-KW"/>
</dbReference>
<evidence type="ECO:0000313" key="15">
    <source>
        <dbReference type="EMBL" id="TCO83674.1"/>
    </source>
</evidence>